<reference evidence="2 3" key="1">
    <citation type="journal article" date="2018" name="Antonie Van Leeuwenhoek">
        <title>Larkinella terrae sp. nov., isolated from soil on Jeju Island, South Korea.</title>
        <authorList>
            <person name="Ten L.N."/>
            <person name="Jeon J."/>
            <person name="Park S.J."/>
            <person name="Park S."/>
            <person name="Lee S.Y."/>
            <person name="Kim M.K."/>
            <person name="Jung H.Y."/>
        </authorList>
    </citation>
    <scope>NUCLEOTIDE SEQUENCE [LARGE SCALE GENOMIC DNA]</scope>
    <source>
        <strain evidence="2 3">KCTC 52001</strain>
    </source>
</reference>
<protein>
    <submittedName>
        <fullName evidence="2">PIN domain-containing protein</fullName>
    </submittedName>
</protein>
<evidence type="ECO:0000313" key="2">
    <source>
        <dbReference type="EMBL" id="MRS64770.1"/>
    </source>
</evidence>
<dbReference type="InterPro" id="IPR029060">
    <property type="entry name" value="PIN-like_dom_sf"/>
</dbReference>
<dbReference type="Pfam" id="PF13470">
    <property type="entry name" value="PIN_3"/>
    <property type="match status" value="1"/>
</dbReference>
<feature type="domain" description="PIN" evidence="1">
    <location>
        <begin position="4"/>
        <end position="116"/>
    </location>
</feature>
<gene>
    <name evidence="2" type="ORF">GJJ30_25955</name>
</gene>
<dbReference type="SUPFAM" id="SSF88723">
    <property type="entry name" value="PIN domain-like"/>
    <property type="match status" value="1"/>
</dbReference>
<dbReference type="CDD" id="cd09854">
    <property type="entry name" value="PIN_VapC-like"/>
    <property type="match status" value="1"/>
</dbReference>
<organism evidence="2 3">
    <name type="scientific">Larkinella terrae</name>
    <dbReference type="NCBI Taxonomy" id="2025311"/>
    <lineage>
        <taxon>Bacteria</taxon>
        <taxon>Pseudomonadati</taxon>
        <taxon>Bacteroidota</taxon>
        <taxon>Cytophagia</taxon>
        <taxon>Cytophagales</taxon>
        <taxon>Spirosomataceae</taxon>
        <taxon>Larkinella</taxon>
    </lineage>
</organism>
<dbReference type="EMBL" id="WJXZ01000014">
    <property type="protein sequence ID" value="MRS64770.1"/>
    <property type="molecule type" value="Genomic_DNA"/>
</dbReference>
<sequence length="140" mass="15735">MKDRLFLDTNIVLDLLGERIPHYHSIAKLATLADNGEIVLAVSALSFATVNYFLSKFEGNAKAIEKLRKFKIISAIISVDELMIEKGLNSNFTDFEDALQYFCAVKGNCRIILTRNPKDYKQSELPIMTAEEYLASVGIK</sequence>
<proteinExistence type="predicted"/>
<dbReference type="OrthoDB" id="1148871at2"/>
<dbReference type="Gene3D" id="3.40.50.1010">
    <property type="entry name" value="5'-nuclease"/>
    <property type="match status" value="1"/>
</dbReference>
<evidence type="ECO:0000313" key="3">
    <source>
        <dbReference type="Proteomes" id="UP000441754"/>
    </source>
</evidence>
<dbReference type="InterPro" id="IPR002716">
    <property type="entry name" value="PIN_dom"/>
</dbReference>
<name>A0A7K0ESI2_9BACT</name>
<accession>A0A7K0ESI2</accession>
<comment type="caution">
    <text evidence="2">The sequence shown here is derived from an EMBL/GenBank/DDBJ whole genome shotgun (WGS) entry which is preliminary data.</text>
</comment>
<dbReference type="RefSeq" id="WP_154178078.1">
    <property type="nucleotide sequence ID" value="NZ_WJXZ01000014.1"/>
</dbReference>
<evidence type="ECO:0000259" key="1">
    <source>
        <dbReference type="Pfam" id="PF13470"/>
    </source>
</evidence>
<dbReference type="AlphaFoldDB" id="A0A7K0ESI2"/>
<dbReference type="Proteomes" id="UP000441754">
    <property type="component" value="Unassembled WGS sequence"/>
</dbReference>
<keyword evidence="3" id="KW-1185">Reference proteome</keyword>